<keyword evidence="1" id="KW-0472">Membrane</keyword>
<accession>A0AAW0B4N6</accession>
<reference evidence="2 3" key="1">
    <citation type="submission" date="2024-01" db="EMBL/GenBank/DDBJ databases">
        <title>A draft genome for a cacao thread blight-causing isolate of Paramarasmius palmivorus.</title>
        <authorList>
            <person name="Baruah I.K."/>
            <person name="Bukari Y."/>
            <person name="Amoako-Attah I."/>
            <person name="Meinhardt L.W."/>
            <person name="Bailey B.A."/>
            <person name="Cohen S.P."/>
        </authorList>
    </citation>
    <scope>NUCLEOTIDE SEQUENCE [LARGE SCALE GENOMIC DNA]</scope>
    <source>
        <strain evidence="2 3">GH-12</strain>
    </source>
</reference>
<evidence type="ECO:0000256" key="1">
    <source>
        <dbReference type="SAM" id="Phobius"/>
    </source>
</evidence>
<organism evidence="2 3">
    <name type="scientific">Paramarasmius palmivorus</name>
    <dbReference type="NCBI Taxonomy" id="297713"/>
    <lineage>
        <taxon>Eukaryota</taxon>
        <taxon>Fungi</taxon>
        <taxon>Dikarya</taxon>
        <taxon>Basidiomycota</taxon>
        <taxon>Agaricomycotina</taxon>
        <taxon>Agaricomycetes</taxon>
        <taxon>Agaricomycetidae</taxon>
        <taxon>Agaricales</taxon>
        <taxon>Marasmiineae</taxon>
        <taxon>Marasmiaceae</taxon>
        <taxon>Paramarasmius</taxon>
    </lineage>
</organism>
<protein>
    <submittedName>
        <fullName evidence="2">Uncharacterized protein</fullName>
    </submittedName>
</protein>
<name>A0AAW0B4N6_9AGAR</name>
<gene>
    <name evidence="2" type="ORF">VNI00_017864</name>
</gene>
<dbReference type="AlphaFoldDB" id="A0AAW0B4N6"/>
<evidence type="ECO:0000313" key="3">
    <source>
        <dbReference type="Proteomes" id="UP001383192"/>
    </source>
</evidence>
<proteinExistence type="predicted"/>
<evidence type="ECO:0000313" key="2">
    <source>
        <dbReference type="EMBL" id="KAK7020143.1"/>
    </source>
</evidence>
<dbReference type="Proteomes" id="UP001383192">
    <property type="component" value="Unassembled WGS sequence"/>
</dbReference>
<keyword evidence="1" id="KW-0812">Transmembrane</keyword>
<comment type="caution">
    <text evidence="2">The sequence shown here is derived from an EMBL/GenBank/DDBJ whole genome shotgun (WGS) entry which is preliminary data.</text>
</comment>
<keyword evidence="3" id="KW-1185">Reference proteome</keyword>
<dbReference type="EMBL" id="JAYKXP010000194">
    <property type="protein sequence ID" value="KAK7020143.1"/>
    <property type="molecule type" value="Genomic_DNA"/>
</dbReference>
<feature type="transmembrane region" description="Helical" evidence="1">
    <location>
        <begin position="133"/>
        <end position="152"/>
    </location>
</feature>
<sequence length="229" mass="25453">MIFGVAEVKGSSKTFITDTFEEQDLIGDDYVADIPPVHPLWAVFYTLNYPQNMNLMQNPFYLQTWLAQMGYMCNSTYGSASAITQPSLQQLSDHLSYGIAYMANAITILSVSSDEWYPAVVHVDKVSRTRSPRFIAVTFVVLGLWFMLLAVLTAKMYRPTFGDGLNSYVVSRLLADEPSVLEGHGCGAITKNKLVTTEFKRIGDGRGEEKVGHIRVGGQTLLSSSRRYA</sequence>
<keyword evidence="1" id="KW-1133">Transmembrane helix</keyword>